<keyword evidence="1" id="KW-0472">Membrane</keyword>
<dbReference type="EMBL" id="DVON01000037">
    <property type="protein sequence ID" value="HIV11888.1"/>
    <property type="molecule type" value="Genomic_DNA"/>
</dbReference>
<dbReference type="InterPro" id="IPR010898">
    <property type="entry name" value="Hpre_diP_synth_I"/>
</dbReference>
<dbReference type="Gene3D" id="1.10.1760.20">
    <property type="match status" value="1"/>
</dbReference>
<keyword evidence="1" id="KW-0812">Transmembrane</keyword>
<dbReference type="InterPro" id="IPR014535">
    <property type="entry name" value="Hpre_diP_synt_I"/>
</dbReference>
<dbReference type="AlphaFoldDB" id="A0A9D1NSV1"/>
<protein>
    <submittedName>
        <fullName evidence="2">Gx transporter family protein</fullName>
    </submittedName>
</protein>
<sequence length="176" mass="19033">MNKRYAYLGLLAAAAMILGYVESLLPVFAGVPGIKLGLPNLAIVMVLYLYSWKEALLVSLVRILGIGFLFGNLFSIAFSLAGGAVSLLCMELARRYLKLSCVGVSMVGGVAHNAGQIAVAVLVVENMRITYYFPILAVSGLVTGVLIGLLGGEMVRRMQRAIPWLRDQRLDDRGQE</sequence>
<dbReference type="Pfam" id="PF07456">
    <property type="entry name" value="Hpre_diP_synt_I"/>
    <property type="match status" value="1"/>
</dbReference>
<reference evidence="2" key="2">
    <citation type="journal article" date="2021" name="PeerJ">
        <title>Extensive microbial diversity within the chicken gut microbiome revealed by metagenomics and culture.</title>
        <authorList>
            <person name="Gilroy R."/>
            <person name="Ravi A."/>
            <person name="Getino M."/>
            <person name="Pursley I."/>
            <person name="Horton D.L."/>
            <person name="Alikhan N.F."/>
            <person name="Baker D."/>
            <person name="Gharbi K."/>
            <person name="Hall N."/>
            <person name="Watson M."/>
            <person name="Adriaenssens E.M."/>
            <person name="Foster-Nyarko E."/>
            <person name="Jarju S."/>
            <person name="Secka A."/>
            <person name="Antonio M."/>
            <person name="Oren A."/>
            <person name="Chaudhuri R.R."/>
            <person name="La Ragione R."/>
            <person name="Hildebrand F."/>
            <person name="Pallen M.J."/>
        </authorList>
    </citation>
    <scope>NUCLEOTIDE SEQUENCE</scope>
    <source>
        <strain evidence="2">ChiBcec2-4451</strain>
    </source>
</reference>
<reference evidence="2" key="1">
    <citation type="submission" date="2020-10" db="EMBL/GenBank/DDBJ databases">
        <authorList>
            <person name="Gilroy R."/>
        </authorList>
    </citation>
    <scope>NUCLEOTIDE SEQUENCE</scope>
    <source>
        <strain evidence="2">ChiBcec2-4451</strain>
    </source>
</reference>
<organism evidence="2 3">
    <name type="scientific">Candidatus Pullilachnospira stercoravium</name>
    <dbReference type="NCBI Taxonomy" id="2840913"/>
    <lineage>
        <taxon>Bacteria</taxon>
        <taxon>Bacillati</taxon>
        <taxon>Bacillota</taxon>
        <taxon>Clostridia</taxon>
        <taxon>Lachnospirales</taxon>
        <taxon>Lachnospiraceae</taxon>
        <taxon>Lachnospiraceae incertae sedis</taxon>
        <taxon>Candidatus Pullilachnospira</taxon>
    </lineage>
</organism>
<dbReference type="PIRSF" id="PIRSF027391">
    <property type="entry name" value="Hpre_diP_synt_I"/>
    <property type="match status" value="1"/>
</dbReference>
<dbReference type="Proteomes" id="UP000886723">
    <property type="component" value="Unassembled WGS sequence"/>
</dbReference>
<feature type="transmembrane region" description="Helical" evidence="1">
    <location>
        <begin position="129"/>
        <end position="150"/>
    </location>
</feature>
<comment type="caution">
    <text evidence="2">The sequence shown here is derived from an EMBL/GenBank/DDBJ whole genome shotgun (WGS) entry which is preliminary data.</text>
</comment>
<feature type="transmembrane region" description="Helical" evidence="1">
    <location>
        <begin position="64"/>
        <end position="89"/>
    </location>
</feature>
<name>A0A9D1NSV1_9FIRM</name>
<proteinExistence type="predicted"/>
<evidence type="ECO:0000313" key="3">
    <source>
        <dbReference type="Proteomes" id="UP000886723"/>
    </source>
</evidence>
<feature type="transmembrane region" description="Helical" evidence="1">
    <location>
        <begin position="6"/>
        <end position="29"/>
    </location>
</feature>
<keyword evidence="1" id="KW-1133">Transmembrane helix</keyword>
<accession>A0A9D1NSV1</accession>
<feature type="transmembrane region" description="Helical" evidence="1">
    <location>
        <begin position="101"/>
        <end position="123"/>
    </location>
</feature>
<evidence type="ECO:0000313" key="2">
    <source>
        <dbReference type="EMBL" id="HIV11888.1"/>
    </source>
</evidence>
<evidence type="ECO:0000256" key="1">
    <source>
        <dbReference type="SAM" id="Phobius"/>
    </source>
</evidence>
<gene>
    <name evidence="2" type="ORF">IAA63_01940</name>
</gene>